<name>U5EL07_9DIPT</name>
<sequence>AIRSAEHDRAKFSPYFIMFGQEMSTSGNDTSANLPQFNPDRDVRKSEKIIRIVKENLAKASTENRHYYDKRTAYWVYRLGEKVYRTNFQLSSSIDNFSAKLGQRFVPAIVIEKLGSHTYKLRDVETNREGIYHAKNIKPDAGARRNIPRHHPRVRINSI</sequence>
<accession>U5EL07</accession>
<evidence type="ECO:0000313" key="1">
    <source>
        <dbReference type="EMBL" id="JAB54856.1"/>
    </source>
</evidence>
<feature type="non-terminal residue" evidence="1">
    <location>
        <position position="1"/>
    </location>
</feature>
<proteinExistence type="evidence at transcript level"/>
<dbReference type="EMBL" id="GANO01005015">
    <property type="protein sequence ID" value="JAB54856.1"/>
    <property type="molecule type" value="mRNA"/>
</dbReference>
<protein>
    <submittedName>
        <fullName evidence="1">Putative pol polyprotein</fullName>
    </submittedName>
</protein>
<reference evidence="1" key="1">
    <citation type="journal article" date="2014" name="Insect Biochem. Mol. Biol.">
        <title>An insight into the sialome of the frog biting fly, Corethrella appendiculata.</title>
        <authorList>
            <person name="Ribeiro J.M.C."/>
            <person name="Chagas A.C."/>
            <person name="Pham V.M."/>
            <person name="Lounibos L.P."/>
            <person name="Calvo E."/>
        </authorList>
    </citation>
    <scope>NUCLEOTIDE SEQUENCE</scope>
    <source>
        <tissue evidence="1">Salivary glands</tissue>
    </source>
</reference>
<dbReference type="AlphaFoldDB" id="U5EL07"/>
<organism evidence="1">
    <name type="scientific">Corethrella appendiculata</name>
    <dbReference type="NCBI Taxonomy" id="1370023"/>
    <lineage>
        <taxon>Eukaryota</taxon>
        <taxon>Metazoa</taxon>
        <taxon>Ecdysozoa</taxon>
        <taxon>Arthropoda</taxon>
        <taxon>Hexapoda</taxon>
        <taxon>Insecta</taxon>
        <taxon>Pterygota</taxon>
        <taxon>Neoptera</taxon>
        <taxon>Endopterygota</taxon>
        <taxon>Diptera</taxon>
        <taxon>Nematocera</taxon>
        <taxon>Culicoidea</taxon>
        <taxon>Chaoboridae</taxon>
        <taxon>Corethrella</taxon>
    </lineage>
</organism>